<organism evidence="3 4">
    <name type="scientific">Colletotrichum orchidophilum</name>
    <dbReference type="NCBI Taxonomy" id="1209926"/>
    <lineage>
        <taxon>Eukaryota</taxon>
        <taxon>Fungi</taxon>
        <taxon>Dikarya</taxon>
        <taxon>Ascomycota</taxon>
        <taxon>Pezizomycotina</taxon>
        <taxon>Sordariomycetes</taxon>
        <taxon>Hypocreomycetidae</taxon>
        <taxon>Glomerellales</taxon>
        <taxon>Glomerellaceae</taxon>
        <taxon>Colletotrichum</taxon>
    </lineage>
</organism>
<evidence type="ECO:0000256" key="1">
    <source>
        <dbReference type="SAM" id="MobiDB-lite"/>
    </source>
</evidence>
<feature type="transmembrane region" description="Helical" evidence="2">
    <location>
        <begin position="121"/>
        <end position="143"/>
    </location>
</feature>
<protein>
    <submittedName>
        <fullName evidence="3">Uncharacterized protein</fullName>
    </submittedName>
</protein>
<name>A0A1G4BT93_9PEZI</name>
<evidence type="ECO:0000313" key="4">
    <source>
        <dbReference type="Proteomes" id="UP000176998"/>
    </source>
</evidence>
<feature type="region of interest" description="Disordered" evidence="1">
    <location>
        <begin position="676"/>
        <end position="695"/>
    </location>
</feature>
<dbReference type="AlphaFoldDB" id="A0A1G4BT93"/>
<feature type="region of interest" description="Disordered" evidence="1">
    <location>
        <begin position="56"/>
        <end position="81"/>
    </location>
</feature>
<keyword evidence="2" id="KW-0812">Transmembrane</keyword>
<sequence length="695" mass="77016">MVETVRQSLVIHFHDVGSVYSINAPHPGIPRRSYGKVRLTEVVNLYSLADDDDVDHIGDFKPSSPRYDKDGPINGGDDDDDGYLNAAAASNSLALFSAPPPPPPGGAAKSNRSWLRYMARLAISAALFFFAATALASASLPAFQRHVTLAIPVHRPINNLLHAYNPLDLILFSDIKQDLYPERERHSLALVRRLKSITDLNFDFDADNSPPLQVCTAVLTRLVDAVDLLVNINATISPTAIHVYYLGQWLAEGILSLDAKVPPSSDYMDSPLAPSVTVFKTYALPCLTDPEPTRADFTLVDDPTKSSRVLSQRITSALKQDEDLRVALVAANAVPPLSMPPRDLRDDSQGEAETAAPLWNSSSLHGWTGSHNQLAIRLYDISLGCIATLCRFEDADEEWQDKEDKEDKEDREDEHRNDSGFMPPPITLLPPTLEPQRHGQDPAALVTAPWHKWILSSTTITLEPDAIELNQAMDCLESQLACCSRSRSPRAAHLRNIHAAFDLLVKVKAEKAGNEADAGSRKGHMGHSPWKFSIYHLLLCFFPRDSTATAETQKQSAPPEPIGVRISARPELAREWTSLWSGMYVPICLSFSAHCRQRIRDRDISIATLEGLLHEPEWQLYIRNIKENRKAKHWASTATSEVGRRHRMMDMFMELFLSTILPPSLGSFTCHANPLTTSKSAGQTNPDACKRRTAG</sequence>
<feature type="compositionally biased region" description="Acidic residues" evidence="1">
    <location>
        <begin position="396"/>
        <end position="412"/>
    </location>
</feature>
<keyword evidence="4" id="KW-1185">Reference proteome</keyword>
<accession>A0A1G4BT93</accession>
<dbReference type="OrthoDB" id="10390005at2759"/>
<evidence type="ECO:0000313" key="3">
    <source>
        <dbReference type="EMBL" id="OHF04608.1"/>
    </source>
</evidence>
<dbReference type="GeneID" id="34553247"/>
<gene>
    <name evidence="3" type="ORF">CORC01_00079</name>
</gene>
<dbReference type="RefSeq" id="XP_022481742.1">
    <property type="nucleotide sequence ID" value="XM_022611737.1"/>
</dbReference>
<evidence type="ECO:0000256" key="2">
    <source>
        <dbReference type="SAM" id="Phobius"/>
    </source>
</evidence>
<keyword evidence="2" id="KW-0472">Membrane</keyword>
<feature type="region of interest" description="Disordered" evidence="1">
    <location>
        <begin position="396"/>
        <end position="426"/>
    </location>
</feature>
<feature type="compositionally biased region" description="Polar residues" evidence="1">
    <location>
        <begin position="676"/>
        <end position="686"/>
    </location>
</feature>
<dbReference type="EMBL" id="MJBS01000001">
    <property type="protein sequence ID" value="OHF04608.1"/>
    <property type="molecule type" value="Genomic_DNA"/>
</dbReference>
<keyword evidence="2" id="KW-1133">Transmembrane helix</keyword>
<dbReference type="Proteomes" id="UP000176998">
    <property type="component" value="Unassembled WGS sequence"/>
</dbReference>
<proteinExistence type="predicted"/>
<comment type="caution">
    <text evidence="3">The sequence shown here is derived from an EMBL/GenBank/DDBJ whole genome shotgun (WGS) entry which is preliminary data.</text>
</comment>
<reference evidence="3 4" key="1">
    <citation type="submission" date="2016-09" db="EMBL/GenBank/DDBJ databases">
        <authorList>
            <person name="Capua I."/>
            <person name="De Benedictis P."/>
            <person name="Joannis T."/>
            <person name="Lombin L.H."/>
            <person name="Cattoli G."/>
        </authorList>
    </citation>
    <scope>NUCLEOTIDE SEQUENCE [LARGE SCALE GENOMIC DNA]</scope>
    <source>
        <strain evidence="3 4">IMI 309357</strain>
    </source>
</reference>